<feature type="binding site" evidence="11">
    <location>
        <begin position="178"/>
        <end position="179"/>
    </location>
    <ligand>
        <name>NAD(+)</name>
        <dbReference type="ChEBI" id="CHEBI:57540"/>
    </ligand>
</feature>
<evidence type="ECO:0000256" key="5">
    <source>
        <dbReference type="ARBA" id="ARBA00023027"/>
    </source>
</evidence>
<dbReference type="SMART" id="SM01002">
    <property type="entry name" value="AlaDh_PNT_C"/>
    <property type="match status" value="1"/>
</dbReference>
<feature type="active site" description="Proton donor/acceptor" evidence="9">
    <location>
        <position position="270"/>
    </location>
</feature>
<dbReference type="Pfam" id="PF05222">
    <property type="entry name" value="AlaDh_PNT_N"/>
    <property type="match status" value="1"/>
</dbReference>
<evidence type="ECO:0000256" key="2">
    <source>
        <dbReference type="ARBA" id="ARBA00005689"/>
    </source>
</evidence>
<sequence>MRISVPKEIKPQEHRVAMTPAGVHQLTGRGHQVLIEQGAGLGSGITDEQYRDAGATIVPDAAEVWGQAELLVKVKEPIAAEYPHLRDDLVLFTYLHLAADEPQTKALLDSGTVSIAYETVQTDSGALPLLRPMSQVAGRLSALAGTQALHKHNGGMGLLVPGVPGVNPAKVVVLGGGTAGRNAALVAHGLRADVTILDINALTLDAIDAEFKGQIKTVMSTPYAIEQAVREADLVIGAVLVPGARAPELVSNELVSRAKPGSAFVDIAVDQGGCFADTRPTTHQDPTYAVHDSVFYAVANMPGAVPVTSTYALTNVTLPYVTQIADAGWQAALRDDPTLARGLSTAHGRLTNEPVASTWQLDHTPIDQVLE</sequence>
<dbReference type="SUPFAM" id="SSF52283">
    <property type="entry name" value="Formate/glycerate dehydrogenase catalytic domain-like"/>
    <property type="match status" value="1"/>
</dbReference>
<dbReference type="PANTHER" id="PTHR42795">
    <property type="entry name" value="ALANINE DEHYDROGENASE"/>
    <property type="match status" value="1"/>
</dbReference>
<feature type="domain" description="Alanine dehydrogenase/pyridine nucleotide transhydrogenase N-terminal" evidence="13">
    <location>
        <begin position="4"/>
        <end position="137"/>
    </location>
</feature>
<dbReference type="RefSeq" id="WP_124843448.1">
    <property type="nucleotide sequence ID" value="NZ_JAUNKP010000007.1"/>
</dbReference>
<dbReference type="Pfam" id="PF01262">
    <property type="entry name" value="AlaDh_PNT_C"/>
    <property type="match status" value="1"/>
</dbReference>
<feature type="binding site" evidence="11">
    <location>
        <begin position="298"/>
        <end position="301"/>
    </location>
    <ligand>
        <name>NAD(+)</name>
        <dbReference type="ChEBI" id="CHEBI:57540"/>
    </ligand>
</feature>
<evidence type="ECO:0000256" key="1">
    <source>
        <dbReference type="ARBA" id="ARBA00005206"/>
    </source>
</evidence>
<dbReference type="FunFam" id="3.40.50.720:FF:000049">
    <property type="entry name" value="Alanine dehydrogenase"/>
    <property type="match status" value="1"/>
</dbReference>
<feature type="binding site" evidence="11">
    <location>
        <begin position="239"/>
        <end position="240"/>
    </location>
    <ligand>
        <name>NAD(+)</name>
        <dbReference type="ChEBI" id="CHEBI:57540"/>
    </ligand>
</feature>
<feature type="binding site" evidence="11">
    <location>
        <position position="279"/>
    </location>
    <ligand>
        <name>NAD(+)</name>
        <dbReference type="ChEBI" id="CHEBI:57540"/>
    </ligand>
</feature>
<keyword evidence="5 8" id="KW-0520">NAD</keyword>
<feature type="binding site" evidence="11">
    <location>
        <position position="134"/>
    </location>
    <ligand>
        <name>NAD(+)</name>
        <dbReference type="ChEBI" id="CHEBI:57540"/>
    </ligand>
</feature>
<gene>
    <name evidence="14" type="primary">ald</name>
    <name evidence="14" type="ORF">EII34_04710</name>
</gene>
<feature type="binding site" evidence="11">
    <location>
        <begin position="267"/>
        <end position="270"/>
    </location>
    <ligand>
        <name>NAD(+)</name>
        <dbReference type="ChEBI" id="CHEBI:57540"/>
    </ligand>
</feature>
<evidence type="ECO:0000256" key="10">
    <source>
        <dbReference type="PIRSR" id="PIRSR000183-2"/>
    </source>
</evidence>
<dbReference type="UniPathway" id="UPA00527">
    <property type="reaction ID" value="UER00585"/>
</dbReference>
<evidence type="ECO:0000256" key="7">
    <source>
        <dbReference type="ARBA" id="ARBA00072341"/>
    </source>
</evidence>
<dbReference type="InterPro" id="IPR008141">
    <property type="entry name" value="Ala_DH"/>
</dbReference>
<feature type="binding site" evidence="11">
    <location>
        <position position="198"/>
    </location>
    <ligand>
        <name>NAD(+)</name>
        <dbReference type="ChEBI" id="CHEBI:57540"/>
    </ligand>
</feature>
<dbReference type="CDD" id="cd05305">
    <property type="entry name" value="L-AlaDH"/>
    <property type="match status" value="1"/>
</dbReference>
<evidence type="ECO:0000256" key="3">
    <source>
        <dbReference type="ARBA" id="ARBA00012897"/>
    </source>
</evidence>
<dbReference type="InterPro" id="IPR007886">
    <property type="entry name" value="AlaDH/PNT_N"/>
</dbReference>
<evidence type="ECO:0000256" key="8">
    <source>
        <dbReference type="PIRNR" id="PIRNR000183"/>
    </source>
</evidence>
<proteinExistence type="inferred from homology"/>
<dbReference type="SMART" id="SM01003">
    <property type="entry name" value="AlaDh_PNT_N"/>
    <property type="match status" value="1"/>
</dbReference>
<dbReference type="EC" id="1.4.1.1" evidence="3 8"/>
<dbReference type="InterPro" id="IPR036291">
    <property type="entry name" value="NAD(P)-bd_dom_sf"/>
</dbReference>
<dbReference type="GO" id="GO:0000166">
    <property type="term" value="F:nucleotide binding"/>
    <property type="evidence" value="ECO:0007669"/>
    <property type="project" value="UniProtKB-KW"/>
</dbReference>
<feature type="binding site" evidence="10">
    <location>
        <position position="75"/>
    </location>
    <ligand>
        <name>substrate</name>
    </ligand>
</feature>
<dbReference type="Proteomes" id="UP000280819">
    <property type="component" value="Unassembled WGS sequence"/>
</dbReference>
<reference evidence="14 15" key="1">
    <citation type="submission" date="2018-11" db="EMBL/GenBank/DDBJ databases">
        <title>Genomes From Bacteria Associated with the Canine Oral Cavity: a Test Case for Automated Genome-Based Taxonomic Assignment.</title>
        <authorList>
            <person name="Coil D.A."/>
            <person name="Jospin G."/>
            <person name="Darling A.E."/>
            <person name="Wallis C."/>
            <person name="Davis I.J."/>
            <person name="Harris S."/>
            <person name="Eisen J.A."/>
            <person name="Holcombe L.J."/>
            <person name="O'Flynn C."/>
        </authorList>
    </citation>
    <scope>NUCLEOTIDE SEQUENCE [LARGE SCALE GENOMIC DNA]</scope>
    <source>
        <strain evidence="14 15">OH887_COT-365</strain>
    </source>
</reference>
<organism evidence="14 15">
    <name type="scientific">Arachnia propionica</name>
    <dbReference type="NCBI Taxonomy" id="1750"/>
    <lineage>
        <taxon>Bacteria</taxon>
        <taxon>Bacillati</taxon>
        <taxon>Actinomycetota</taxon>
        <taxon>Actinomycetes</taxon>
        <taxon>Propionibacteriales</taxon>
        <taxon>Propionibacteriaceae</taxon>
        <taxon>Arachnia</taxon>
    </lineage>
</organism>
<evidence type="ECO:0000256" key="11">
    <source>
        <dbReference type="PIRSR" id="PIRSR000183-3"/>
    </source>
</evidence>
<comment type="pathway">
    <text evidence="1 8">Amino-acid degradation; L-alanine degradation via dehydrogenase pathway; NH(3) and pyruvate from L-alanine: step 1/1.</text>
</comment>
<feature type="active site" description="Proton donor/acceptor" evidence="9">
    <location>
        <position position="96"/>
    </location>
</feature>
<evidence type="ECO:0000256" key="6">
    <source>
        <dbReference type="ARBA" id="ARBA00065528"/>
    </source>
</evidence>
<evidence type="ECO:0000313" key="14">
    <source>
        <dbReference type="EMBL" id="RRD05989.1"/>
    </source>
</evidence>
<dbReference type="Gene3D" id="3.40.50.720">
    <property type="entry name" value="NAD(P)-binding Rossmann-like Domain"/>
    <property type="match status" value="2"/>
</dbReference>
<dbReference type="GO" id="GO:0000286">
    <property type="term" value="F:alanine dehydrogenase activity"/>
    <property type="evidence" value="ECO:0007669"/>
    <property type="project" value="UniProtKB-UniRule"/>
</dbReference>
<dbReference type="GO" id="GO:0042853">
    <property type="term" value="P:L-alanine catabolic process"/>
    <property type="evidence" value="ECO:0007669"/>
    <property type="project" value="UniProtKB-UniPathway"/>
</dbReference>
<evidence type="ECO:0000313" key="15">
    <source>
        <dbReference type="Proteomes" id="UP000280819"/>
    </source>
</evidence>
<protein>
    <recommendedName>
        <fullName evidence="7 8">Alanine dehydrogenase</fullName>
        <ecNumber evidence="3 8">1.4.1.1</ecNumber>
    </recommendedName>
</protein>
<dbReference type="EMBL" id="RQZG01000004">
    <property type="protein sequence ID" value="RRD05989.1"/>
    <property type="molecule type" value="Genomic_DNA"/>
</dbReference>
<keyword evidence="4 8" id="KW-0560">Oxidoreductase</keyword>
<comment type="caution">
    <text evidence="14">The sequence shown here is derived from an EMBL/GenBank/DDBJ whole genome shotgun (WGS) entry which is preliminary data.</text>
</comment>
<dbReference type="NCBIfam" id="TIGR00518">
    <property type="entry name" value="alaDH"/>
    <property type="match status" value="1"/>
</dbReference>
<feature type="binding site" evidence="11">
    <location>
        <position position="220"/>
    </location>
    <ligand>
        <name>NAD(+)</name>
        <dbReference type="ChEBI" id="CHEBI:57540"/>
    </ligand>
</feature>
<accession>A0A3P1T9E3</accession>
<evidence type="ECO:0000256" key="9">
    <source>
        <dbReference type="PIRSR" id="PIRSR000183-1"/>
    </source>
</evidence>
<comment type="similarity">
    <text evidence="2 8">Belongs to the AlaDH/PNT family.</text>
</comment>
<dbReference type="PIRSF" id="PIRSF000183">
    <property type="entry name" value="Alanine_dh"/>
    <property type="match status" value="1"/>
</dbReference>
<comment type="function">
    <text evidence="8">Catalyzes the reversible reductive amination of pyruvate to L-alanine.</text>
</comment>
<comment type="subunit">
    <text evidence="6">Homohexamer. Trimer of dimers.</text>
</comment>
<evidence type="ECO:0000259" key="13">
    <source>
        <dbReference type="SMART" id="SM01003"/>
    </source>
</evidence>
<feature type="binding site" evidence="10">
    <location>
        <position position="15"/>
    </location>
    <ligand>
        <name>substrate</name>
    </ligand>
</feature>
<dbReference type="AlphaFoldDB" id="A0A3P1T9E3"/>
<dbReference type="OrthoDB" id="9804592at2"/>
<dbReference type="PANTHER" id="PTHR42795:SF1">
    <property type="entry name" value="ALANINE DEHYDROGENASE"/>
    <property type="match status" value="1"/>
</dbReference>
<dbReference type="SUPFAM" id="SSF51735">
    <property type="entry name" value="NAD(P)-binding Rossmann-fold domains"/>
    <property type="match status" value="1"/>
</dbReference>
<evidence type="ECO:0000256" key="4">
    <source>
        <dbReference type="ARBA" id="ARBA00023002"/>
    </source>
</evidence>
<dbReference type="GO" id="GO:0005886">
    <property type="term" value="C:plasma membrane"/>
    <property type="evidence" value="ECO:0007669"/>
    <property type="project" value="TreeGrafter"/>
</dbReference>
<keyword evidence="11" id="KW-0547">Nucleotide-binding</keyword>
<evidence type="ECO:0000259" key="12">
    <source>
        <dbReference type="SMART" id="SM01002"/>
    </source>
</evidence>
<name>A0A3P1T9E3_9ACTN</name>
<dbReference type="InterPro" id="IPR007698">
    <property type="entry name" value="AlaDH/PNT_NAD(H)-bd"/>
</dbReference>
<feature type="domain" description="Alanine dehydrogenase/pyridine nucleotide transhydrogenase NAD(H)-binding" evidence="12">
    <location>
        <begin position="149"/>
        <end position="297"/>
    </location>
</feature>
<comment type="catalytic activity">
    <reaction evidence="8">
        <text>L-alanine + NAD(+) + H2O = pyruvate + NH4(+) + NADH + H(+)</text>
        <dbReference type="Rhea" id="RHEA:18405"/>
        <dbReference type="ChEBI" id="CHEBI:15361"/>
        <dbReference type="ChEBI" id="CHEBI:15377"/>
        <dbReference type="ChEBI" id="CHEBI:15378"/>
        <dbReference type="ChEBI" id="CHEBI:28938"/>
        <dbReference type="ChEBI" id="CHEBI:57540"/>
        <dbReference type="ChEBI" id="CHEBI:57945"/>
        <dbReference type="ChEBI" id="CHEBI:57972"/>
        <dbReference type="EC" id="1.4.1.1"/>
    </reaction>
</comment>